<evidence type="ECO:0000313" key="1">
    <source>
        <dbReference type="EMBL" id="KAJ1218967.1"/>
    </source>
</evidence>
<dbReference type="Proteomes" id="UP001066276">
    <property type="component" value="Chromosome 1_1"/>
</dbReference>
<name>A0AAV7X104_PLEWA</name>
<keyword evidence="2" id="KW-1185">Reference proteome</keyword>
<feature type="non-terminal residue" evidence="1">
    <location>
        <position position="1"/>
    </location>
</feature>
<dbReference type="AlphaFoldDB" id="A0AAV7X104"/>
<sequence>SPSNSNYNQLSYYKEKRSQMLQGYLSQQCTSPFSCFAVLIASLCKSKICTELKTVA</sequence>
<organism evidence="1 2">
    <name type="scientific">Pleurodeles waltl</name>
    <name type="common">Iberian ribbed newt</name>
    <dbReference type="NCBI Taxonomy" id="8319"/>
    <lineage>
        <taxon>Eukaryota</taxon>
        <taxon>Metazoa</taxon>
        <taxon>Chordata</taxon>
        <taxon>Craniata</taxon>
        <taxon>Vertebrata</taxon>
        <taxon>Euteleostomi</taxon>
        <taxon>Amphibia</taxon>
        <taxon>Batrachia</taxon>
        <taxon>Caudata</taxon>
        <taxon>Salamandroidea</taxon>
        <taxon>Salamandridae</taxon>
        <taxon>Pleurodelinae</taxon>
        <taxon>Pleurodeles</taxon>
    </lineage>
</organism>
<comment type="caution">
    <text evidence="1">The sequence shown here is derived from an EMBL/GenBank/DDBJ whole genome shotgun (WGS) entry which is preliminary data.</text>
</comment>
<reference evidence="1" key="1">
    <citation type="journal article" date="2022" name="bioRxiv">
        <title>Sequencing and chromosome-scale assembly of the giantPleurodeles waltlgenome.</title>
        <authorList>
            <person name="Brown T."/>
            <person name="Elewa A."/>
            <person name="Iarovenko S."/>
            <person name="Subramanian E."/>
            <person name="Araus A.J."/>
            <person name="Petzold A."/>
            <person name="Susuki M."/>
            <person name="Suzuki K.-i.T."/>
            <person name="Hayashi T."/>
            <person name="Toyoda A."/>
            <person name="Oliveira C."/>
            <person name="Osipova E."/>
            <person name="Leigh N.D."/>
            <person name="Simon A."/>
            <person name="Yun M.H."/>
        </authorList>
    </citation>
    <scope>NUCLEOTIDE SEQUENCE</scope>
    <source>
        <strain evidence="1">20211129_DDA</strain>
        <tissue evidence="1">Liver</tissue>
    </source>
</reference>
<evidence type="ECO:0000313" key="2">
    <source>
        <dbReference type="Proteomes" id="UP001066276"/>
    </source>
</evidence>
<protein>
    <submittedName>
        <fullName evidence="1">Uncharacterized protein</fullName>
    </submittedName>
</protein>
<dbReference type="EMBL" id="JANPWB010000001">
    <property type="protein sequence ID" value="KAJ1218967.1"/>
    <property type="molecule type" value="Genomic_DNA"/>
</dbReference>
<accession>A0AAV7X104</accession>
<feature type="non-terminal residue" evidence="1">
    <location>
        <position position="56"/>
    </location>
</feature>
<gene>
    <name evidence="1" type="ORF">NDU88_006538</name>
</gene>
<proteinExistence type="predicted"/>